<evidence type="ECO:0000313" key="2">
    <source>
        <dbReference type="EMBL" id="MDQ0177951.1"/>
    </source>
</evidence>
<reference evidence="2 3" key="1">
    <citation type="submission" date="2023-07" db="EMBL/GenBank/DDBJ databases">
        <title>Genomic Encyclopedia of Type Strains, Phase IV (KMG-IV): sequencing the most valuable type-strain genomes for metagenomic binning, comparative biology and taxonomic classification.</title>
        <authorList>
            <person name="Goeker M."/>
        </authorList>
    </citation>
    <scope>NUCLEOTIDE SEQUENCE [LARGE SCALE GENOMIC DNA]</scope>
    <source>
        <strain evidence="2 3">DSM 23837</strain>
    </source>
</reference>
<dbReference type="PANTHER" id="PTHR35586">
    <property type="entry name" value="SLL1691 PROTEIN"/>
    <property type="match status" value="1"/>
</dbReference>
<dbReference type="InterPro" id="IPR010106">
    <property type="entry name" value="RpnA"/>
</dbReference>
<dbReference type="RefSeq" id="WP_307232382.1">
    <property type="nucleotide sequence ID" value="NZ_JAUSTT010000030.1"/>
</dbReference>
<proteinExistence type="predicted"/>
<sequence>MTKHPQRSHDSLFKELISSFLEEFVLAFFPEVYEEIDFRKTTLLPTEHITDMIDGNVYRVDLLFKTTLKYEDAFIIIHIEPQSSYKKGFQERMFRYFSLLYEKHRKHVIPIAIFSYNKMKKEETTFSIKFPFLSVLHFEFLALQLRRENWRSYLKQPNPVTAALLSKMGYKHKEKVEVKKGFLRMLVKLQITEAQTRLVTRFFESYLILNSEEEKKLLKEIPLLEKKEAKKIMELTTSWERKGMEKGKLQGKMEGRLEGKLEEKRNLAKKLLIDGFPLTKVAELTELSEEQMTEITK</sequence>
<gene>
    <name evidence="2" type="ORF">J2S08_003845</name>
</gene>
<name>A0ABT9WXC6_9BACI</name>
<comment type="caution">
    <text evidence="2">The sequence shown here is derived from an EMBL/GenBank/DDBJ whole genome shotgun (WGS) entry which is preliminary data.</text>
</comment>
<accession>A0ABT9WXC6</accession>
<dbReference type="PANTHER" id="PTHR35586:SF1">
    <property type="entry name" value="SLL1691 PROTEIN"/>
    <property type="match status" value="1"/>
</dbReference>
<feature type="domain" description="Transposase (putative) YhgA-like" evidence="1">
    <location>
        <begin position="8"/>
        <end position="107"/>
    </location>
</feature>
<dbReference type="Pfam" id="PF04754">
    <property type="entry name" value="Transposase_31"/>
    <property type="match status" value="1"/>
</dbReference>
<protein>
    <submittedName>
        <fullName evidence="2">Transposase/invertase (TIGR01784 family)</fullName>
    </submittedName>
</protein>
<evidence type="ECO:0000313" key="3">
    <source>
        <dbReference type="Proteomes" id="UP001223586"/>
    </source>
</evidence>
<dbReference type="NCBIfam" id="TIGR01784">
    <property type="entry name" value="T_den_put_tspse"/>
    <property type="match status" value="1"/>
</dbReference>
<evidence type="ECO:0000259" key="1">
    <source>
        <dbReference type="Pfam" id="PF04754"/>
    </source>
</evidence>
<dbReference type="InterPro" id="IPR006842">
    <property type="entry name" value="Transposase_31"/>
</dbReference>
<organism evidence="2 3">
    <name type="scientific">Bacillus chungangensis</name>
    <dbReference type="NCBI Taxonomy" id="587633"/>
    <lineage>
        <taxon>Bacteria</taxon>
        <taxon>Bacillati</taxon>
        <taxon>Bacillota</taxon>
        <taxon>Bacilli</taxon>
        <taxon>Bacillales</taxon>
        <taxon>Bacillaceae</taxon>
        <taxon>Bacillus</taxon>
    </lineage>
</organism>
<dbReference type="EMBL" id="JAUSTT010000030">
    <property type="protein sequence ID" value="MDQ0177951.1"/>
    <property type="molecule type" value="Genomic_DNA"/>
</dbReference>
<keyword evidence="3" id="KW-1185">Reference proteome</keyword>
<dbReference type="Proteomes" id="UP001223586">
    <property type="component" value="Unassembled WGS sequence"/>
</dbReference>